<gene>
    <name evidence="2" type="ORF">DFA_04137</name>
</gene>
<keyword evidence="1" id="KW-0812">Transmembrane</keyword>
<evidence type="ECO:0000256" key="1">
    <source>
        <dbReference type="SAM" id="Phobius"/>
    </source>
</evidence>
<dbReference type="Proteomes" id="UP000007797">
    <property type="component" value="Unassembled WGS sequence"/>
</dbReference>
<dbReference type="GeneID" id="14870291"/>
<proteinExistence type="predicted"/>
<keyword evidence="3" id="KW-1185">Reference proteome</keyword>
<keyword evidence="1" id="KW-0472">Membrane</keyword>
<dbReference type="RefSeq" id="XP_004366546.1">
    <property type="nucleotide sequence ID" value="XM_004366489.1"/>
</dbReference>
<name>F4Q1E1_CACFS</name>
<protein>
    <submittedName>
        <fullName evidence="2">Uncharacterized protein</fullName>
    </submittedName>
</protein>
<dbReference type="AlphaFoldDB" id="F4Q1E1"/>
<accession>F4Q1E1</accession>
<dbReference type="OMA" id="WRENSQV"/>
<keyword evidence="1" id="KW-1133">Transmembrane helix</keyword>
<reference evidence="3" key="1">
    <citation type="journal article" date="2011" name="Genome Res.">
        <title>Phylogeny-wide analysis of social amoeba genomes highlights ancient origins for complex intercellular communication.</title>
        <authorList>
            <person name="Heidel A.J."/>
            <person name="Lawal H.M."/>
            <person name="Felder M."/>
            <person name="Schilde C."/>
            <person name="Helps N.R."/>
            <person name="Tunggal B."/>
            <person name="Rivero F."/>
            <person name="John U."/>
            <person name="Schleicher M."/>
            <person name="Eichinger L."/>
            <person name="Platzer M."/>
            <person name="Noegel A.A."/>
            <person name="Schaap P."/>
            <person name="Gloeckner G."/>
        </authorList>
    </citation>
    <scope>NUCLEOTIDE SEQUENCE [LARGE SCALE GENOMIC DNA]</scope>
    <source>
        <strain evidence="3">SH3</strain>
    </source>
</reference>
<sequence>MGHYIPKQDHNGIDIPYRLQKAAYWRENSQVFFKFTPKVTCSIILFGVVIPSFWFFTSRAQGKEGGLLIIHSFIHFIYLFDTCRNTKTQLTERKD</sequence>
<dbReference type="EMBL" id="GL883018">
    <property type="protein sequence ID" value="EGG18642.1"/>
    <property type="molecule type" value="Genomic_DNA"/>
</dbReference>
<feature type="transmembrane region" description="Helical" evidence="1">
    <location>
        <begin position="35"/>
        <end position="56"/>
    </location>
</feature>
<organism evidence="2 3">
    <name type="scientific">Cavenderia fasciculata</name>
    <name type="common">Slime mold</name>
    <name type="synonym">Dictyostelium fasciculatum</name>
    <dbReference type="NCBI Taxonomy" id="261658"/>
    <lineage>
        <taxon>Eukaryota</taxon>
        <taxon>Amoebozoa</taxon>
        <taxon>Evosea</taxon>
        <taxon>Eumycetozoa</taxon>
        <taxon>Dictyostelia</taxon>
        <taxon>Acytosteliales</taxon>
        <taxon>Cavenderiaceae</taxon>
        <taxon>Cavenderia</taxon>
    </lineage>
</organism>
<dbReference type="OrthoDB" id="15108at2759"/>
<evidence type="ECO:0000313" key="2">
    <source>
        <dbReference type="EMBL" id="EGG18642.1"/>
    </source>
</evidence>
<evidence type="ECO:0000313" key="3">
    <source>
        <dbReference type="Proteomes" id="UP000007797"/>
    </source>
</evidence>
<dbReference type="KEGG" id="dfa:DFA_04137"/>